<sequence length="229" mass="26143">MNDHRVHFLAIPSLTPVRKLEQSSHGVVLLWQDPQFPPPPPSSSKKVERDPEPIMDQVDTLFLRYTYLGSCKTEVKLHDLINFNNVEWRNFLYPDPFDDINSEKGKIKDSKILIDEPTILENNDLLPLSPVIDSTLHEELSEVDTFPSSPSGNEDKVFNPGILIHGITHFVSQVTQDKNLKMKTSSEASLILEESNFLPLPSDRELLLYLELIVIETLLKMRTKFSIPV</sequence>
<reference evidence="2" key="2">
    <citation type="submission" date="2022-01" db="EMBL/GenBank/DDBJ databases">
        <authorList>
            <person name="Yamashiro T."/>
            <person name="Shiraishi A."/>
            <person name="Satake H."/>
            <person name="Nakayama K."/>
        </authorList>
    </citation>
    <scope>NUCLEOTIDE SEQUENCE</scope>
</reference>
<comment type="caution">
    <text evidence="2">The sequence shown here is derived from an EMBL/GenBank/DDBJ whole genome shotgun (WGS) entry which is preliminary data.</text>
</comment>
<feature type="region of interest" description="Disordered" evidence="1">
    <location>
        <begin position="31"/>
        <end position="51"/>
    </location>
</feature>
<evidence type="ECO:0000313" key="2">
    <source>
        <dbReference type="EMBL" id="GJS71394.1"/>
    </source>
</evidence>
<evidence type="ECO:0000256" key="1">
    <source>
        <dbReference type="SAM" id="MobiDB-lite"/>
    </source>
</evidence>
<name>A0ABQ4Y135_9ASTR</name>
<accession>A0ABQ4Y135</accession>
<gene>
    <name evidence="2" type="ORF">Tco_0704235</name>
</gene>
<proteinExistence type="predicted"/>
<evidence type="ECO:0000313" key="3">
    <source>
        <dbReference type="Proteomes" id="UP001151760"/>
    </source>
</evidence>
<reference evidence="2" key="1">
    <citation type="journal article" date="2022" name="Int. J. Mol. Sci.">
        <title>Draft Genome of Tanacetum Coccineum: Genomic Comparison of Closely Related Tanacetum-Family Plants.</title>
        <authorList>
            <person name="Yamashiro T."/>
            <person name="Shiraishi A."/>
            <person name="Nakayama K."/>
            <person name="Satake H."/>
        </authorList>
    </citation>
    <scope>NUCLEOTIDE SEQUENCE</scope>
</reference>
<organism evidence="2 3">
    <name type="scientific">Tanacetum coccineum</name>
    <dbReference type="NCBI Taxonomy" id="301880"/>
    <lineage>
        <taxon>Eukaryota</taxon>
        <taxon>Viridiplantae</taxon>
        <taxon>Streptophyta</taxon>
        <taxon>Embryophyta</taxon>
        <taxon>Tracheophyta</taxon>
        <taxon>Spermatophyta</taxon>
        <taxon>Magnoliopsida</taxon>
        <taxon>eudicotyledons</taxon>
        <taxon>Gunneridae</taxon>
        <taxon>Pentapetalae</taxon>
        <taxon>asterids</taxon>
        <taxon>campanulids</taxon>
        <taxon>Asterales</taxon>
        <taxon>Asteraceae</taxon>
        <taxon>Asteroideae</taxon>
        <taxon>Anthemideae</taxon>
        <taxon>Anthemidinae</taxon>
        <taxon>Tanacetum</taxon>
    </lineage>
</organism>
<dbReference type="Proteomes" id="UP001151760">
    <property type="component" value="Unassembled WGS sequence"/>
</dbReference>
<dbReference type="EMBL" id="BQNB010010003">
    <property type="protein sequence ID" value="GJS71394.1"/>
    <property type="molecule type" value="Genomic_DNA"/>
</dbReference>
<protein>
    <submittedName>
        <fullName evidence="2">Uncharacterized protein</fullName>
    </submittedName>
</protein>
<keyword evidence="3" id="KW-1185">Reference proteome</keyword>